<dbReference type="InterPro" id="IPR014718">
    <property type="entry name" value="GH-type_carb-bd"/>
</dbReference>
<feature type="binding site" evidence="8">
    <location>
        <begin position="163"/>
        <end position="165"/>
    </location>
    <ligand>
        <name>beta-D-galactose</name>
        <dbReference type="ChEBI" id="CHEBI:27667"/>
    </ligand>
</feature>
<name>A0A939C491_9ACTN</name>
<dbReference type="InterPro" id="IPR047215">
    <property type="entry name" value="Galactose_mutarotase-like"/>
</dbReference>
<dbReference type="GO" id="GO:0030246">
    <property type="term" value="F:carbohydrate binding"/>
    <property type="evidence" value="ECO:0007669"/>
    <property type="project" value="InterPro"/>
</dbReference>
<dbReference type="PIRSF" id="PIRSF005096">
    <property type="entry name" value="GALM"/>
    <property type="match status" value="1"/>
</dbReference>
<organism evidence="9 10">
    <name type="scientific">Nakamurella flavida</name>
    <dbReference type="NCBI Taxonomy" id="363630"/>
    <lineage>
        <taxon>Bacteria</taxon>
        <taxon>Bacillati</taxon>
        <taxon>Actinomycetota</taxon>
        <taxon>Actinomycetes</taxon>
        <taxon>Nakamurellales</taxon>
        <taxon>Nakamurellaceae</taxon>
        <taxon>Nakamurella</taxon>
    </lineage>
</organism>
<dbReference type="SUPFAM" id="SSF74650">
    <property type="entry name" value="Galactose mutarotase-like"/>
    <property type="match status" value="1"/>
</dbReference>
<dbReference type="EMBL" id="JAERWL010000018">
    <property type="protein sequence ID" value="MBM9478500.1"/>
    <property type="molecule type" value="Genomic_DNA"/>
</dbReference>
<feature type="active site" description="Proton acceptor" evidence="6">
    <location>
        <position position="300"/>
    </location>
</feature>
<reference evidence="9" key="1">
    <citation type="submission" date="2021-01" db="EMBL/GenBank/DDBJ databases">
        <title>KCTC 19127 draft genome.</title>
        <authorList>
            <person name="An D."/>
        </authorList>
    </citation>
    <scope>NUCLEOTIDE SEQUENCE</scope>
    <source>
        <strain evidence="9">KCTC 19127</strain>
    </source>
</reference>
<evidence type="ECO:0000256" key="4">
    <source>
        <dbReference type="ARBA" id="ARBA00023277"/>
    </source>
</evidence>
<keyword evidence="3 5" id="KW-0413">Isomerase</keyword>
<evidence type="ECO:0000256" key="6">
    <source>
        <dbReference type="PIRSR" id="PIRSR005096-1"/>
    </source>
</evidence>
<feature type="binding site" evidence="7">
    <location>
        <position position="234"/>
    </location>
    <ligand>
        <name>beta-D-galactose</name>
        <dbReference type="ChEBI" id="CHEBI:27667"/>
    </ligand>
</feature>
<evidence type="ECO:0000256" key="7">
    <source>
        <dbReference type="PIRSR" id="PIRSR005096-2"/>
    </source>
</evidence>
<dbReference type="InterPro" id="IPR008183">
    <property type="entry name" value="Aldose_1/G6P_1-epimerase"/>
</dbReference>
<feature type="binding site" evidence="8">
    <location>
        <begin position="63"/>
        <end position="64"/>
    </location>
    <ligand>
        <name>beta-D-galactose</name>
        <dbReference type="ChEBI" id="CHEBI:27667"/>
    </ligand>
</feature>
<comment type="pathway">
    <text evidence="1 5">Carbohydrate metabolism; hexose metabolism.</text>
</comment>
<evidence type="ECO:0000256" key="2">
    <source>
        <dbReference type="ARBA" id="ARBA00006206"/>
    </source>
</evidence>
<dbReference type="Pfam" id="PF01263">
    <property type="entry name" value="Aldose_epim"/>
    <property type="match status" value="1"/>
</dbReference>
<dbReference type="EC" id="5.1.3.3" evidence="5"/>
<evidence type="ECO:0000256" key="8">
    <source>
        <dbReference type="PIRSR" id="PIRSR005096-3"/>
    </source>
</evidence>
<comment type="caution">
    <text evidence="9">The sequence shown here is derived from an EMBL/GenBank/DDBJ whole genome shotgun (WGS) entry which is preliminary data.</text>
</comment>
<dbReference type="InterPro" id="IPR011013">
    <property type="entry name" value="Gal_mutarotase_sf_dom"/>
</dbReference>
<sequence>MTVISLSSDHLQVGVAAYGARLVSVRTADREGRPGEVVVGTDDEAGWRVNTAFFGATIGRYANRIAGGAFTLDGAEYRVPVNEGRNALHGGQVGFDRQVWEASPVTDREDGQSVTFSLVSPDGDMGFPGTLTVAVRYTVHGSDLAVTVVATTDAPTVVNLTNHAYFSLAGRPAPVADQLLQVFASGYLPTDEEFLPTVGVAPVDGTPFDFRTPTAIGARWRDDDEQLRIGKGYDHCFVLDGARTPGHPQRAVRLADPASGRVMELWTDQPGVQVYTGNQLDGTQADRTGLVRQGDAICLEPQHFPDAPNRPDFPSTVLRPGEEYGHLSLYRFSTDAR</sequence>
<dbReference type="PANTHER" id="PTHR10091:SF0">
    <property type="entry name" value="GALACTOSE MUTAROTASE"/>
    <property type="match status" value="1"/>
</dbReference>
<dbReference type="CDD" id="cd09019">
    <property type="entry name" value="galactose_mutarotase_like"/>
    <property type="match status" value="1"/>
</dbReference>
<dbReference type="GO" id="GO:0006006">
    <property type="term" value="P:glucose metabolic process"/>
    <property type="evidence" value="ECO:0007669"/>
    <property type="project" value="TreeGrafter"/>
</dbReference>
<feature type="active site" description="Proton donor" evidence="6">
    <location>
        <position position="163"/>
    </location>
</feature>
<dbReference type="AlphaFoldDB" id="A0A939C491"/>
<dbReference type="RefSeq" id="WP_205258526.1">
    <property type="nucleotide sequence ID" value="NZ_BAAAPV010000007.1"/>
</dbReference>
<comment type="catalytic activity">
    <reaction evidence="5">
        <text>alpha-D-glucose = beta-D-glucose</text>
        <dbReference type="Rhea" id="RHEA:10264"/>
        <dbReference type="ChEBI" id="CHEBI:15903"/>
        <dbReference type="ChEBI" id="CHEBI:17925"/>
        <dbReference type="EC" id="5.1.3.3"/>
    </reaction>
</comment>
<evidence type="ECO:0000256" key="5">
    <source>
        <dbReference type="PIRNR" id="PIRNR005096"/>
    </source>
</evidence>
<accession>A0A939C491</accession>
<keyword evidence="10" id="KW-1185">Reference proteome</keyword>
<protein>
    <recommendedName>
        <fullName evidence="5">Aldose 1-epimerase</fullName>
        <ecNumber evidence="5">5.1.3.3</ecNumber>
    </recommendedName>
</protein>
<comment type="similarity">
    <text evidence="2 5">Belongs to the aldose epimerase family.</text>
</comment>
<dbReference type="PANTHER" id="PTHR10091">
    <property type="entry name" value="ALDOSE-1-EPIMERASE"/>
    <property type="match status" value="1"/>
</dbReference>
<proteinExistence type="inferred from homology"/>
<keyword evidence="4 5" id="KW-0119">Carbohydrate metabolism</keyword>
<evidence type="ECO:0000256" key="1">
    <source>
        <dbReference type="ARBA" id="ARBA00005028"/>
    </source>
</evidence>
<dbReference type="GO" id="GO:0033499">
    <property type="term" value="P:galactose catabolic process via UDP-galactose, Leloir pathway"/>
    <property type="evidence" value="ECO:0007669"/>
    <property type="project" value="TreeGrafter"/>
</dbReference>
<dbReference type="Gene3D" id="2.70.98.10">
    <property type="match status" value="1"/>
</dbReference>
<dbReference type="InterPro" id="IPR015443">
    <property type="entry name" value="Aldose_1-epimerase"/>
</dbReference>
<gene>
    <name evidence="9" type="ORF">JL107_18775</name>
</gene>
<dbReference type="GO" id="GO:0004034">
    <property type="term" value="F:aldose 1-epimerase activity"/>
    <property type="evidence" value="ECO:0007669"/>
    <property type="project" value="UniProtKB-EC"/>
</dbReference>
<dbReference type="NCBIfam" id="NF008277">
    <property type="entry name" value="PRK11055.1"/>
    <property type="match status" value="1"/>
</dbReference>
<evidence type="ECO:0000313" key="9">
    <source>
        <dbReference type="EMBL" id="MBM9478500.1"/>
    </source>
</evidence>
<evidence type="ECO:0000313" key="10">
    <source>
        <dbReference type="Proteomes" id="UP000663801"/>
    </source>
</evidence>
<dbReference type="Proteomes" id="UP000663801">
    <property type="component" value="Unassembled WGS sequence"/>
</dbReference>
<evidence type="ECO:0000256" key="3">
    <source>
        <dbReference type="ARBA" id="ARBA00023235"/>
    </source>
</evidence>